<dbReference type="KEGG" id="acz:Acaty_c1682"/>
<dbReference type="AlphaFoldDB" id="A0A060A046"/>
<organism evidence="1 2">
    <name type="scientific">Acidithiobacillus caldus (strain ATCC 51756 / DSM 8584 / KU)</name>
    <dbReference type="NCBI Taxonomy" id="637389"/>
    <lineage>
        <taxon>Bacteria</taxon>
        <taxon>Pseudomonadati</taxon>
        <taxon>Pseudomonadota</taxon>
        <taxon>Acidithiobacillia</taxon>
        <taxon>Acidithiobacillales</taxon>
        <taxon>Acidithiobacillaceae</taxon>
        <taxon>Acidithiobacillus</taxon>
    </lineage>
</organism>
<accession>A0A060A046</accession>
<protein>
    <submittedName>
        <fullName evidence="1">ISGsu2, transposase</fullName>
    </submittedName>
</protein>
<name>A0A060A046_ACICK</name>
<sequence length="65" mass="6595">MADPDARLSVKARGEAARLASLGHVPLDNRHGLIAGEQVTTADDTADVDAAAQRVDDLGGTSASP</sequence>
<dbReference type="HOGENOM" id="CLU_2839674_0_0_6"/>
<reference evidence="1 2" key="1">
    <citation type="journal article" date="2009" name="J. Bacteriol.">
        <title>Draft genome sequence of the extremely acidophilic bacterium Acidithiobacillus caldus ATCC 51756 reveals metabolic versatility in the genus Acidithiobacillus.</title>
        <authorList>
            <person name="Valdes J."/>
            <person name="Quatrini R."/>
            <person name="Hallberg K."/>
            <person name="Dopson M."/>
            <person name="Valenzuela P.D."/>
            <person name="Holmes D.S."/>
        </authorList>
    </citation>
    <scope>NUCLEOTIDE SEQUENCE [LARGE SCALE GENOMIC DNA]</scope>
    <source>
        <strain evidence="2">ATCC 51756 / DSM 8584 / KU</strain>
    </source>
</reference>
<proteinExistence type="predicted"/>
<evidence type="ECO:0000313" key="2">
    <source>
        <dbReference type="Proteomes" id="UP000005522"/>
    </source>
</evidence>
<evidence type="ECO:0000313" key="1">
    <source>
        <dbReference type="EMBL" id="AIA55542.1"/>
    </source>
</evidence>
<gene>
    <name evidence="1" type="ORF">Acaty_c1682</name>
</gene>
<dbReference type="EMBL" id="CP005986">
    <property type="protein sequence ID" value="AIA55542.1"/>
    <property type="molecule type" value="Genomic_DNA"/>
</dbReference>
<dbReference type="Proteomes" id="UP000005522">
    <property type="component" value="Chromosome"/>
</dbReference>